<dbReference type="InterPro" id="IPR013033">
    <property type="entry name" value="MinC"/>
</dbReference>
<evidence type="ECO:0000256" key="3">
    <source>
        <dbReference type="ARBA" id="ARBA00023306"/>
    </source>
</evidence>
<keyword evidence="1" id="KW-0132">Cell division</keyword>
<dbReference type="SUPFAM" id="SSF63848">
    <property type="entry name" value="Cell-division inhibitor MinC, C-terminal domain"/>
    <property type="match status" value="1"/>
</dbReference>
<keyword evidence="3" id="KW-0131">Cell cycle</keyword>
<dbReference type="PANTHER" id="PTHR34108">
    <property type="entry name" value="SEPTUM SITE-DETERMINING PROTEIN MINC"/>
    <property type="match status" value="1"/>
</dbReference>
<evidence type="ECO:0000313" key="5">
    <source>
        <dbReference type="EMBL" id="KMQ91881.1"/>
    </source>
</evidence>
<dbReference type="InterPro" id="IPR016098">
    <property type="entry name" value="CAP/MinC_C"/>
</dbReference>
<dbReference type="Gene3D" id="2.160.20.70">
    <property type="match status" value="1"/>
</dbReference>
<dbReference type="AlphaFoldDB" id="A0A0J7KNP7"/>
<keyword evidence="6" id="KW-1185">Reference proteome</keyword>
<evidence type="ECO:0000313" key="6">
    <source>
        <dbReference type="Proteomes" id="UP000036403"/>
    </source>
</evidence>
<organism evidence="5 6">
    <name type="scientific">Lasius niger</name>
    <name type="common">Black garden ant</name>
    <dbReference type="NCBI Taxonomy" id="67767"/>
    <lineage>
        <taxon>Eukaryota</taxon>
        <taxon>Metazoa</taxon>
        <taxon>Ecdysozoa</taxon>
        <taxon>Arthropoda</taxon>
        <taxon>Hexapoda</taxon>
        <taxon>Insecta</taxon>
        <taxon>Pterygota</taxon>
        <taxon>Neoptera</taxon>
        <taxon>Endopterygota</taxon>
        <taxon>Hymenoptera</taxon>
        <taxon>Apocrita</taxon>
        <taxon>Aculeata</taxon>
        <taxon>Formicoidea</taxon>
        <taxon>Formicidae</taxon>
        <taxon>Formicinae</taxon>
        <taxon>Lasius</taxon>
        <taxon>Lasius</taxon>
    </lineage>
</organism>
<evidence type="ECO:0000259" key="4">
    <source>
        <dbReference type="Pfam" id="PF03775"/>
    </source>
</evidence>
<keyword evidence="2" id="KW-0717">Septation</keyword>
<dbReference type="STRING" id="67767.A0A0J7KNP7"/>
<gene>
    <name evidence="5" type="ORF">RF55_8200</name>
</gene>
<evidence type="ECO:0000256" key="1">
    <source>
        <dbReference type="ARBA" id="ARBA00022618"/>
    </source>
</evidence>
<dbReference type="InterPro" id="IPR005526">
    <property type="entry name" value="Septum_form_inhib_MinC_C"/>
</dbReference>
<feature type="domain" description="Septum formation inhibitor MinC C-terminal" evidence="4">
    <location>
        <begin position="106"/>
        <end position="201"/>
    </location>
</feature>
<protein>
    <submittedName>
        <fullName evidence="5">Septum formation inhibitor</fullName>
    </submittedName>
</protein>
<sequence>MPENPIDLWLSALEHEIETAPHLFRGRAVILDLSEVKENTPELTALPKRLRDMGLFITGVEGQAAYWPSLKEWNIPIAPSNGGQLIPLESELSETAEVQPKKTALIIEETIRSGQLFQHAEGDVIIMGNVSWGAEIIAGGSIIVYGALRGRAIAGLEGASDARVIAQQFEAELIAIDGYYSVLENFPANLIGQPAQAKLINKRVELLGIPSTKSTASSKSSKK</sequence>
<dbReference type="PaxDb" id="67767-A0A0J7KNP7"/>
<dbReference type="PANTHER" id="PTHR34108:SF1">
    <property type="entry name" value="SEPTUM SITE-DETERMINING PROTEIN MINC"/>
    <property type="match status" value="1"/>
</dbReference>
<dbReference type="OrthoDB" id="2013981at2759"/>
<name>A0A0J7KNP7_LASNI</name>
<reference evidence="5 6" key="1">
    <citation type="submission" date="2015-04" db="EMBL/GenBank/DDBJ databases">
        <title>Lasius niger genome sequencing.</title>
        <authorList>
            <person name="Konorov E.A."/>
            <person name="Nikitin M.A."/>
            <person name="Kirill M.V."/>
            <person name="Chang P."/>
        </authorList>
    </citation>
    <scope>NUCLEOTIDE SEQUENCE [LARGE SCALE GENOMIC DNA]</scope>
    <source>
        <tissue evidence="5">Whole</tissue>
    </source>
</reference>
<dbReference type="Proteomes" id="UP000036403">
    <property type="component" value="Unassembled WGS sequence"/>
</dbReference>
<dbReference type="InterPro" id="IPR036145">
    <property type="entry name" value="MinC_C_sf"/>
</dbReference>
<dbReference type="Pfam" id="PF03775">
    <property type="entry name" value="MinC_C"/>
    <property type="match status" value="1"/>
</dbReference>
<dbReference type="GO" id="GO:0000902">
    <property type="term" value="P:cell morphogenesis"/>
    <property type="evidence" value="ECO:0007669"/>
    <property type="project" value="InterPro"/>
</dbReference>
<dbReference type="GO" id="GO:0051726">
    <property type="term" value="P:regulation of cell cycle"/>
    <property type="evidence" value="ECO:0007669"/>
    <property type="project" value="InterPro"/>
</dbReference>
<evidence type="ECO:0000256" key="2">
    <source>
        <dbReference type="ARBA" id="ARBA00023210"/>
    </source>
</evidence>
<dbReference type="HAMAP" id="MF_00267">
    <property type="entry name" value="MinC"/>
    <property type="match status" value="1"/>
</dbReference>
<dbReference type="GO" id="GO:0051301">
    <property type="term" value="P:cell division"/>
    <property type="evidence" value="ECO:0007669"/>
    <property type="project" value="UniProtKB-KW"/>
</dbReference>
<accession>A0A0J7KNP7</accession>
<comment type="caution">
    <text evidence="5">The sequence shown here is derived from an EMBL/GenBank/DDBJ whole genome shotgun (WGS) entry which is preliminary data.</text>
</comment>
<dbReference type="Gene3D" id="3.30.70.260">
    <property type="match status" value="1"/>
</dbReference>
<dbReference type="NCBIfam" id="TIGR01222">
    <property type="entry name" value="minC"/>
    <property type="match status" value="1"/>
</dbReference>
<dbReference type="EMBL" id="LBMM01005029">
    <property type="protein sequence ID" value="KMQ91881.1"/>
    <property type="molecule type" value="Genomic_DNA"/>
</dbReference>
<proteinExistence type="inferred from homology"/>